<dbReference type="STRING" id="301967.A6E15_06970"/>
<dbReference type="InterPro" id="IPR013341">
    <property type="entry name" value="Mandelate_racemase_N_dom"/>
</dbReference>
<dbReference type="PANTHER" id="PTHR48080">
    <property type="entry name" value="D-GALACTONATE DEHYDRATASE-RELATED"/>
    <property type="match status" value="1"/>
</dbReference>
<dbReference type="InterPro" id="IPR034593">
    <property type="entry name" value="DgoD-like"/>
</dbReference>
<evidence type="ECO:0000313" key="3">
    <source>
        <dbReference type="EMBL" id="OLZ42653.1"/>
    </source>
</evidence>
<protein>
    <submittedName>
        <fullName evidence="3">Gluconate dehydratase</fullName>
    </submittedName>
</protein>
<keyword evidence="4" id="KW-1185">Reference proteome</keyword>
<gene>
    <name evidence="3" type="ORF">A6E15_06970</name>
</gene>
<dbReference type="InterPro" id="IPR029065">
    <property type="entry name" value="Enolase_C-like"/>
</dbReference>
<accession>A0A1S8B0V5</accession>
<dbReference type="PANTHER" id="PTHR48080:SF2">
    <property type="entry name" value="D-GALACTONATE DEHYDRATASE"/>
    <property type="match status" value="1"/>
</dbReference>
<dbReference type="GO" id="GO:0009063">
    <property type="term" value="P:amino acid catabolic process"/>
    <property type="evidence" value="ECO:0007669"/>
    <property type="project" value="InterPro"/>
</dbReference>
<dbReference type="SFLD" id="SFLDG00179">
    <property type="entry name" value="mandelate_racemase"/>
    <property type="match status" value="1"/>
</dbReference>
<dbReference type="GO" id="GO:0016829">
    <property type="term" value="F:lyase activity"/>
    <property type="evidence" value="ECO:0007669"/>
    <property type="project" value="UniProtKB-KW"/>
</dbReference>
<evidence type="ECO:0000256" key="1">
    <source>
        <dbReference type="ARBA" id="ARBA00023239"/>
    </source>
</evidence>
<feature type="domain" description="Mandelate racemase/muconate lactonizing enzyme C-terminal" evidence="2">
    <location>
        <begin position="161"/>
        <end position="273"/>
    </location>
</feature>
<reference evidence="4" key="1">
    <citation type="submission" date="2016-04" db="EMBL/GenBank/DDBJ databases">
        <authorList>
            <person name="Chen S.-C."/>
            <person name="Lai M.-C."/>
        </authorList>
    </citation>
    <scope>NUCLEOTIDE SEQUENCE [LARGE SCALE GENOMIC DNA]</scope>
    <source>
        <strain evidence="4">AB14</strain>
    </source>
</reference>
<dbReference type="RefSeq" id="WP_076148239.1">
    <property type="nucleotide sequence ID" value="NZ_LWLN01000001.1"/>
</dbReference>
<comment type="caution">
    <text evidence="3">The sequence shown here is derived from an EMBL/GenBank/DDBJ whole genome shotgun (WGS) entry which is preliminary data.</text>
</comment>
<dbReference type="SUPFAM" id="SSF54826">
    <property type="entry name" value="Enolase N-terminal domain-like"/>
    <property type="match status" value="1"/>
</dbReference>
<dbReference type="InterPro" id="IPR013342">
    <property type="entry name" value="Mandelate_racemase_C"/>
</dbReference>
<dbReference type="SFLD" id="SFLDS00001">
    <property type="entry name" value="Enolase"/>
    <property type="match status" value="1"/>
</dbReference>
<dbReference type="OrthoDB" id="42605at2157"/>
<proteinExistence type="predicted"/>
<dbReference type="Proteomes" id="UP000189370">
    <property type="component" value="Unassembled WGS sequence"/>
</dbReference>
<dbReference type="CDD" id="cd03316">
    <property type="entry name" value="MR_like"/>
    <property type="match status" value="1"/>
</dbReference>
<name>A0A1S8B0V5_9EURY</name>
<dbReference type="Gene3D" id="3.20.20.120">
    <property type="entry name" value="Enolase-like C-terminal domain"/>
    <property type="match status" value="1"/>
</dbReference>
<dbReference type="InterPro" id="IPR029017">
    <property type="entry name" value="Enolase-like_N"/>
</dbReference>
<keyword evidence="1" id="KW-0456">Lyase</keyword>
<dbReference type="EMBL" id="LWLN01000001">
    <property type="protein sequence ID" value="OLZ42653.1"/>
    <property type="molecule type" value="Genomic_DNA"/>
</dbReference>
<dbReference type="AlphaFoldDB" id="A0A1S8B0V5"/>
<dbReference type="InterPro" id="IPR018110">
    <property type="entry name" value="Mandel_Rmase/mucon_lact_enz_CS"/>
</dbReference>
<dbReference type="SUPFAM" id="SSF51604">
    <property type="entry name" value="Enolase C-terminal domain-like"/>
    <property type="match status" value="1"/>
</dbReference>
<dbReference type="InterPro" id="IPR036849">
    <property type="entry name" value="Enolase-like_C_sf"/>
</dbReference>
<evidence type="ECO:0000313" key="4">
    <source>
        <dbReference type="Proteomes" id="UP000189370"/>
    </source>
</evidence>
<evidence type="ECO:0000259" key="2">
    <source>
        <dbReference type="SMART" id="SM00922"/>
    </source>
</evidence>
<dbReference type="Gene3D" id="3.30.390.10">
    <property type="entry name" value="Enolase-like, N-terminal domain"/>
    <property type="match status" value="1"/>
</dbReference>
<dbReference type="Pfam" id="PF13378">
    <property type="entry name" value="MR_MLE_C"/>
    <property type="match status" value="1"/>
</dbReference>
<sequence>MRDFSNHATERPEGQDVEITDIESAVVDGNFEWNLVKVHTDAGVTGIGEAYRGGGVPELIEYANRFLVGENPLDVERLFRRIVQETSGHGGTTGKVVTAASGIEIALWDAAGKILDLPVYQLLGSRYRDRIRIYCDCHAGEAYAVGDSGFTEYADAAAYSPEAYAAEAERVVDMGFDAIKFDLDMERDNEPDPYNGRLTNAAIDHKVSVVEAVRDAVGREVDLAFDCHWDYTVESATRLARTLEPYDLMWLEDLVPPEETDAQREVARRTATPLATGENRFRIHELSDLLDEYAVDVITPDPTTCGGLAESKRIAERAEERYIPFSPHNVCSPVGTMACVHLCAAVPNADVLEYHALEVDWWDDLLAREGPLIEGGYIDVPTEPGLGIELDEGVLEAHLLPGTDGFD</sequence>
<organism evidence="3 4">
    <name type="scientific">Natrinema saccharevitans</name>
    <dbReference type="NCBI Taxonomy" id="301967"/>
    <lineage>
        <taxon>Archaea</taxon>
        <taxon>Methanobacteriati</taxon>
        <taxon>Methanobacteriota</taxon>
        <taxon>Stenosarchaea group</taxon>
        <taxon>Halobacteria</taxon>
        <taxon>Halobacteriales</taxon>
        <taxon>Natrialbaceae</taxon>
        <taxon>Natrinema</taxon>
    </lineage>
</organism>
<dbReference type="SMART" id="SM00922">
    <property type="entry name" value="MR_MLE"/>
    <property type="match status" value="1"/>
</dbReference>
<dbReference type="PROSITE" id="PS00908">
    <property type="entry name" value="MR_MLE_1"/>
    <property type="match status" value="1"/>
</dbReference>
<dbReference type="Pfam" id="PF02746">
    <property type="entry name" value="MR_MLE_N"/>
    <property type="match status" value="1"/>
</dbReference>